<keyword evidence="2" id="KW-0812">Transmembrane</keyword>
<dbReference type="InterPro" id="IPR036280">
    <property type="entry name" value="Multihaem_cyt_sf"/>
</dbReference>
<gene>
    <name evidence="3" type="ORF">MNBD_GAMMA24-376</name>
</gene>
<name>A0A3B1BT91_9ZZZZ</name>
<evidence type="ECO:0000313" key="3">
    <source>
        <dbReference type="EMBL" id="VAX13900.1"/>
    </source>
</evidence>
<protein>
    <submittedName>
        <fullName evidence="3">Uncharacterized protein</fullName>
    </submittedName>
</protein>
<proteinExistence type="predicted"/>
<keyword evidence="2" id="KW-0472">Membrane</keyword>
<dbReference type="Gene3D" id="1.10.780.10">
    <property type="entry name" value="Hydroxylamine Oxidoreductase, Chain A, domain 1"/>
    <property type="match status" value="1"/>
</dbReference>
<organism evidence="3">
    <name type="scientific">hydrothermal vent metagenome</name>
    <dbReference type="NCBI Taxonomy" id="652676"/>
    <lineage>
        <taxon>unclassified sequences</taxon>
        <taxon>metagenomes</taxon>
        <taxon>ecological metagenomes</taxon>
    </lineage>
</organism>
<dbReference type="EMBL" id="UOFZ01000145">
    <property type="protein sequence ID" value="VAX13900.1"/>
    <property type="molecule type" value="Genomic_DNA"/>
</dbReference>
<feature type="transmembrane region" description="Helical" evidence="2">
    <location>
        <begin position="28"/>
        <end position="47"/>
    </location>
</feature>
<dbReference type="AlphaFoldDB" id="A0A3B1BT91"/>
<accession>A0A3B1BT91</accession>
<sequence>MGGSLPVYVAGIYPLVEESLMKAKRVRYVWIPIIIVLIAVPAGFYYVKWSESGAGAGLYSRLWKPEPVFSYWNPDDFYKSVKTMTGVFKGKECVACHAAVTPGIVNDWRKSRHSQAKKVVYCADCHGHDHQNLHLPTPKICGKCHTTQHADFNDEKRFGFPSHALAMDRAMDAKHFVDKPKAEVTACLQCHSIATKCDSCHTRHQFNVAEARRPEACITCHSGPPHPDDETYFASKHGQIYLAEGDSWDWSKPLRKGNYKVPTCAYCHMNRGKHQVAEKSIWKFGLKQVNPLTSGNEVKREKWVKLCSDCHEPDWARQQLSKLDTERKRAWKKLYAAEDVLKDLRSKGQLYPSAKQRPAYPTDSENSFFQMERIGFFEGQASAFYNISPIERDYFNMWYFDNLGAYKGAAHGDAEFVRKGHAAMDSALENIRRNANVLRTLSETEKKVGIKPEADAFWKHGEYTDYNRENN</sequence>
<dbReference type="PANTHER" id="PTHR35038">
    <property type="entry name" value="DISSIMILATORY SULFITE REDUCTASE SIRA"/>
    <property type="match status" value="1"/>
</dbReference>
<dbReference type="Gene3D" id="1.20.850.10">
    <property type="entry name" value="Hydroxylamine Oxidoreductase, Chain A, domain 2"/>
    <property type="match status" value="1"/>
</dbReference>
<reference evidence="3" key="1">
    <citation type="submission" date="2018-06" db="EMBL/GenBank/DDBJ databases">
        <authorList>
            <person name="Zhirakovskaya E."/>
        </authorList>
    </citation>
    <scope>NUCLEOTIDE SEQUENCE</scope>
</reference>
<keyword evidence="2" id="KW-1133">Transmembrane helix</keyword>
<dbReference type="InterPro" id="IPR051829">
    <property type="entry name" value="Multiheme_Cytochr_ET"/>
</dbReference>
<dbReference type="Pfam" id="PF13447">
    <property type="entry name" value="Multi-haem_cyto"/>
    <property type="match status" value="1"/>
</dbReference>
<evidence type="ECO:0000256" key="1">
    <source>
        <dbReference type="ARBA" id="ARBA00022729"/>
    </source>
</evidence>
<keyword evidence="1" id="KW-0732">Signal</keyword>
<dbReference type="SUPFAM" id="SSF48695">
    <property type="entry name" value="Multiheme cytochromes"/>
    <property type="match status" value="1"/>
</dbReference>
<evidence type="ECO:0000256" key="2">
    <source>
        <dbReference type="SAM" id="Phobius"/>
    </source>
</evidence>